<feature type="chain" id="PRO_5026018424" description="Pectinesterase inhibitor domain-containing protein" evidence="1">
    <location>
        <begin position="30"/>
        <end position="216"/>
    </location>
</feature>
<gene>
    <name evidence="2" type="ORF">E2562_003682</name>
</gene>
<keyword evidence="1" id="KW-0732">Signal</keyword>
<dbReference type="OrthoDB" id="651889at2759"/>
<reference evidence="2 3" key="1">
    <citation type="submission" date="2019-11" db="EMBL/GenBank/DDBJ databases">
        <title>Whole genome sequence of Oryza granulata.</title>
        <authorList>
            <person name="Li W."/>
        </authorList>
    </citation>
    <scope>NUCLEOTIDE SEQUENCE [LARGE SCALE GENOMIC DNA]</scope>
    <source>
        <strain evidence="3">cv. Menghai</strain>
        <tissue evidence="2">Leaf</tissue>
    </source>
</reference>
<sequence>MASLTLDHPMSLAPLFLLFLAAFVLSVAASEHARVLEVEQYTRYCVLPYERPLYLKDLCINARCPRPCRRVLATIPELEYKLDRWEFATLIPHVIGNQTSETKALADPLLAAAVKKGGELPRCLAACAASLDDVSKVMSGLPAQIDGERYPKVESFLRGLFKSGSMPLLCKSSCPDKSCSVEENTIADKFHAIWALLDSVEPYADYFSPPPPLSRR</sequence>
<feature type="signal peptide" evidence="1">
    <location>
        <begin position="1"/>
        <end position="29"/>
    </location>
</feature>
<proteinExistence type="predicted"/>
<organism evidence="2 3">
    <name type="scientific">Oryza meyeriana var. granulata</name>
    <dbReference type="NCBI Taxonomy" id="110450"/>
    <lineage>
        <taxon>Eukaryota</taxon>
        <taxon>Viridiplantae</taxon>
        <taxon>Streptophyta</taxon>
        <taxon>Embryophyta</taxon>
        <taxon>Tracheophyta</taxon>
        <taxon>Spermatophyta</taxon>
        <taxon>Magnoliopsida</taxon>
        <taxon>Liliopsida</taxon>
        <taxon>Poales</taxon>
        <taxon>Poaceae</taxon>
        <taxon>BOP clade</taxon>
        <taxon>Oryzoideae</taxon>
        <taxon>Oryzeae</taxon>
        <taxon>Oryzinae</taxon>
        <taxon>Oryza</taxon>
        <taxon>Oryza meyeriana</taxon>
    </lineage>
</organism>
<dbReference type="Proteomes" id="UP000479710">
    <property type="component" value="Unassembled WGS sequence"/>
</dbReference>
<evidence type="ECO:0000313" key="3">
    <source>
        <dbReference type="Proteomes" id="UP000479710"/>
    </source>
</evidence>
<evidence type="ECO:0000256" key="1">
    <source>
        <dbReference type="SAM" id="SignalP"/>
    </source>
</evidence>
<dbReference type="AlphaFoldDB" id="A0A6G1C2W0"/>
<protein>
    <recommendedName>
        <fullName evidence="4">Pectinesterase inhibitor domain-containing protein</fullName>
    </recommendedName>
</protein>
<evidence type="ECO:0008006" key="4">
    <source>
        <dbReference type="Google" id="ProtNLM"/>
    </source>
</evidence>
<keyword evidence="3" id="KW-1185">Reference proteome</keyword>
<accession>A0A6G1C2W0</accession>
<evidence type="ECO:0000313" key="2">
    <source>
        <dbReference type="EMBL" id="KAF0894798.1"/>
    </source>
</evidence>
<dbReference type="EMBL" id="SPHZ02000010">
    <property type="protein sequence ID" value="KAF0894798.1"/>
    <property type="molecule type" value="Genomic_DNA"/>
</dbReference>
<name>A0A6G1C2W0_9ORYZ</name>
<comment type="caution">
    <text evidence="2">The sequence shown here is derived from an EMBL/GenBank/DDBJ whole genome shotgun (WGS) entry which is preliminary data.</text>
</comment>